<keyword evidence="1" id="KW-1133">Transmembrane helix</keyword>
<keyword evidence="1" id="KW-0472">Membrane</keyword>
<dbReference type="EMBL" id="OX336137">
    <property type="protein sequence ID" value="CAI2717071.1"/>
    <property type="molecule type" value="Genomic_DNA"/>
</dbReference>
<dbReference type="Pfam" id="PF00884">
    <property type="entry name" value="Sulfatase"/>
    <property type="match status" value="1"/>
</dbReference>
<proteinExistence type="predicted"/>
<dbReference type="Proteomes" id="UP001157733">
    <property type="component" value="Chromosome"/>
</dbReference>
<feature type="domain" description="Sulfatase N-terminal" evidence="2">
    <location>
        <begin position="207"/>
        <end position="454"/>
    </location>
</feature>
<reference evidence="3 4" key="1">
    <citation type="submission" date="2022-09" db="EMBL/GenBank/DDBJ databases">
        <authorList>
            <person name="Kop L."/>
        </authorList>
    </citation>
    <scope>NUCLEOTIDE SEQUENCE [LARGE SCALE GENOMIC DNA]</scope>
    <source>
        <strain evidence="3 4">347</strain>
    </source>
</reference>
<sequence>MTDLIKGTRFVLCNNKRGLSMQGTVSERLAIASVLPFIAIWVAPLTFYFGNIEEVKFSLSEVVWQVTGIFVASILVIFLVLTIVSKYPKFYLGLSGLLVGLSTACWVQSQLFVWDLGPLDGRGIDWGQWILHMWGEGLVWAIIALFSVFVFAGRKTRVAHLFLQWIYLVGFISILLGYFAISDQSAEKFPEKEDELKTALDFHPDNNILILLFDTFQSDYFELIKNRYPEEVDFLDGFTFYRNTISHYPTTRASLPSLLTGSLYKNEEEFPAYLETAYSKFNIKDYFKKEGYDSKVIGEVKPYSVTRNDILRHFNVNDFSSWLKYLDFSLFKVSPTVIKPLVYNNGDWFLSFFGRDEYPPGAHGTDIRLLELFEKKANFGSNSGKGVFRFIHFLAPHPPWRIDETLKYNPVKGSEGFLRQARGALKIAERMIEKLKDLNIYNSAEIIILADHGTLSVPPVRRLEIEKDALNLIPQRVHSSSLALLLHKKPFADSGITVNDAPLYLSDLACLLEIENKNLDCSEFQSAIGSFKRERTYLFYNWGYHEWEEEYMPAITQYFVKGHAYDMDSWAWGKYRYEPRNKVSLSQSQGIAPGDPVQFTESGFSRNLALPGWSVQESGHRWSEGSKAVLRFKLEDRPGQDLVLRLRAQAYLAAGKIDHQTIKVLVNGQQTAEWIMRGERWHEAPIPAALIDEDGVINIVFEISNPASPAEFGLSEDSRKLGIAARELVLEKKGSSLARITPGEPFDFSETGSSSQFVLSGWSVQESGHRWSEGPKAVLSFKLKEVSGTDLVLRLRAHAFLAGGKIDHQAIKVLVNSQQTAQWAMRGERWYEAPIPAALIDKDGVINIAFEISNPVSPVELGLSEDSRKLGIAARELVLEAKASSG</sequence>
<gene>
    <name evidence="3" type="ORF">NSPWAT_0212</name>
</gene>
<evidence type="ECO:0000313" key="3">
    <source>
        <dbReference type="EMBL" id="CAI2717071.1"/>
    </source>
</evidence>
<evidence type="ECO:0000313" key="4">
    <source>
        <dbReference type="Proteomes" id="UP001157733"/>
    </source>
</evidence>
<protein>
    <submittedName>
        <fullName evidence="3">Sulfatase domain-containing protein</fullName>
    </submittedName>
</protein>
<feature type="transmembrane region" description="Helical" evidence="1">
    <location>
        <begin position="129"/>
        <end position="151"/>
    </location>
</feature>
<dbReference type="InterPro" id="IPR017850">
    <property type="entry name" value="Alkaline_phosphatase_core_sf"/>
</dbReference>
<keyword evidence="1" id="KW-0812">Transmembrane</keyword>
<feature type="transmembrane region" description="Helical" evidence="1">
    <location>
        <begin position="29"/>
        <end position="50"/>
    </location>
</feature>
<dbReference type="Gene3D" id="3.40.720.10">
    <property type="entry name" value="Alkaline Phosphatase, subunit A"/>
    <property type="match status" value="1"/>
</dbReference>
<feature type="transmembrane region" description="Helical" evidence="1">
    <location>
        <begin position="62"/>
        <end position="83"/>
    </location>
</feature>
<dbReference type="InterPro" id="IPR000917">
    <property type="entry name" value="Sulfatase_N"/>
</dbReference>
<keyword evidence="4" id="KW-1185">Reference proteome</keyword>
<accession>A0ABN8VYT9</accession>
<feature type="transmembrane region" description="Helical" evidence="1">
    <location>
        <begin position="158"/>
        <end position="181"/>
    </location>
</feature>
<organism evidence="3 4">
    <name type="scientific">Nitrospina watsonii</name>
    <dbReference type="NCBI Taxonomy" id="1323948"/>
    <lineage>
        <taxon>Bacteria</taxon>
        <taxon>Pseudomonadati</taxon>
        <taxon>Nitrospinota/Tectimicrobiota group</taxon>
        <taxon>Nitrospinota</taxon>
        <taxon>Nitrospinia</taxon>
        <taxon>Nitrospinales</taxon>
        <taxon>Nitrospinaceae</taxon>
        <taxon>Nitrospina</taxon>
    </lineage>
</organism>
<feature type="transmembrane region" description="Helical" evidence="1">
    <location>
        <begin position="90"/>
        <end position="109"/>
    </location>
</feature>
<dbReference type="SUPFAM" id="SSF53649">
    <property type="entry name" value="Alkaline phosphatase-like"/>
    <property type="match status" value="1"/>
</dbReference>
<name>A0ABN8VYT9_9BACT</name>
<evidence type="ECO:0000259" key="2">
    <source>
        <dbReference type="Pfam" id="PF00884"/>
    </source>
</evidence>
<evidence type="ECO:0000256" key="1">
    <source>
        <dbReference type="SAM" id="Phobius"/>
    </source>
</evidence>